<keyword evidence="2" id="KW-1185">Reference proteome</keyword>
<name>A0ACB9DV55_CICIN</name>
<gene>
    <name evidence="1" type="ORF">L2E82_20969</name>
</gene>
<organism evidence="1 2">
    <name type="scientific">Cichorium intybus</name>
    <name type="common">Chicory</name>
    <dbReference type="NCBI Taxonomy" id="13427"/>
    <lineage>
        <taxon>Eukaryota</taxon>
        <taxon>Viridiplantae</taxon>
        <taxon>Streptophyta</taxon>
        <taxon>Embryophyta</taxon>
        <taxon>Tracheophyta</taxon>
        <taxon>Spermatophyta</taxon>
        <taxon>Magnoliopsida</taxon>
        <taxon>eudicotyledons</taxon>
        <taxon>Gunneridae</taxon>
        <taxon>Pentapetalae</taxon>
        <taxon>asterids</taxon>
        <taxon>campanulids</taxon>
        <taxon>Asterales</taxon>
        <taxon>Asteraceae</taxon>
        <taxon>Cichorioideae</taxon>
        <taxon>Cichorieae</taxon>
        <taxon>Cichoriinae</taxon>
        <taxon>Cichorium</taxon>
    </lineage>
</organism>
<reference evidence="2" key="1">
    <citation type="journal article" date="2022" name="Mol. Ecol. Resour.">
        <title>The genomes of chicory, endive, great burdock and yacon provide insights into Asteraceae palaeo-polyploidization history and plant inulin production.</title>
        <authorList>
            <person name="Fan W."/>
            <person name="Wang S."/>
            <person name="Wang H."/>
            <person name="Wang A."/>
            <person name="Jiang F."/>
            <person name="Liu H."/>
            <person name="Zhao H."/>
            <person name="Xu D."/>
            <person name="Zhang Y."/>
        </authorList>
    </citation>
    <scope>NUCLEOTIDE SEQUENCE [LARGE SCALE GENOMIC DNA]</scope>
    <source>
        <strain evidence="2">cv. Punajuju</strain>
    </source>
</reference>
<sequence>MLKTQICIAFWQNKTETTTFVPEHRFPSHIAANSYSPTDLNADEQLTIRMPFLFLGSVYCSFFLLIQT</sequence>
<dbReference type="Proteomes" id="UP001055811">
    <property type="component" value="Linkage Group LG04"/>
</dbReference>
<dbReference type="EMBL" id="CM042012">
    <property type="protein sequence ID" value="KAI3750335.1"/>
    <property type="molecule type" value="Genomic_DNA"/>
</dbReference>
<proteinExistence type="predicted"/>
<protein>
    <submittedName>
        <fullName evidence="1">Uncharacterized protein</fullName>
    </submittedName>
</protein>
<comment type="caution">
    <text evidence="1">The sequence shown here is derived from an EMBL/GenBank/DDBJ whole genome shotgun (WGS) entry which is preliminary data.</text>
</comment>
<accession>A0ACB9DV55</accession>
<evidence type="ECO:0000313" key="1">
    <source>
        <dbReference type="EMBL" id="KAI3750335.1"/>
    </source>
</evidence>
<evidence type="ECO:0000313" key="2">
    <source>
        <dbReference type="Proteomes" id="UP001055811"/>
    </source>
</evidence>
<reference evidence="1 2" key="2">
    <citation type="journal article" date="2022" name="Mol. Ecol. Resour.">
        <title>The genomes of chicory, endive, great burdock and yacon provide insights into Asteraceae paleo-polyploidization history and plant inulin production.</title>
        <authorList>
            <person name="Fan W."/>
            <person name="Wang S."/>
            <person name="Wang H."/>
            <person name="Wang A."/>
            <person name="Jiang F."/>
            <person name="Liu H."/>
            <person name="Zhao H."/>
            <person name="Xu D."/>
            <person name="Zhang Y."/>
        </authorList>
    </citation>
    <scope>NUCLEOTIDE SEQUENCE [LARGE SCALE GENOMIC DNA]</scope>
    <source>
        <strain evidence="2">cv. Punajuju</strain>
        <tissue evidence="1">Leaves</tissue>
    </source>
</reference>